<feature type="transmembrane region" description="Helical" evidence="8">
    <location>
        <begin position="143"/>
        <end position="163"/>
    </location>
</feature>
<dbReference type="PRINTS" id="PR00175">
    <property type="entry name" value="NAALASMPORT"/>
</dbReference>
<keyword evidence="3 8" id="KW-0813">Transport</keyword>
<feature type="transmembrane region" description="Helical" evidence="8">
    <location>
        <begin position="72"/>
        <end position="93"/>
    </location>
</feature>
<feature type="transmembrane region" description="Helical" evidence="8">
    <location>
        <begin position="99"/>
        <end position="122"/>
    </location>
</feature>
<feature type="transmembrane region" description="Helical" evidence="8">
    <location>
        <begin position="312"/>
        <end position="330"/>
    </location>
</feature>
<keyword evidence="7 8" id="KW-0472">Membrane</keyword>
<dbReference type="InterPro" id="IPR001463">
    <property type="entry name" value="Na/Ala_symport"/>
</dbReference>
<evidence type="ECO:0000256" key="3">
    <source>
        <dbReference type="ARBA" id="ARBA00022448"/>
    </source>
</evidence>
<comment type="caution">
    <text evidence="9">The sequence shown here is derived from an EMBL/GenBank/DDBJ whole genome shotgun (WGS) entry which is preliminary data.</text>
</comment>
<dbReference type="Proteomes" id="UP000885759">
    <property type="component" value="Unassembled WGS sequence"/>
</dbReference>
<dbReference type="Pfam" id="PF01235">
    <property type="entry name" value="Na_Ala_symp"/>
    <property type="match status" value="1"/>
</dbReference>
<dbReference type="AlphaFoldDB" id="A0A7C4ZS91"/>
<protein>
    <submittedName>
        <fullName evidence="9">Sodium:alanine symporter family protein</fullName>
    </submittedName>
</protein>
<dbReference type="NCBIfam" id="TIGR00835">
    <property type="entry name" value="agcS"/>
    <property type="match status" value="1"/>
</dbReference>
<feature type="transmembrane region" description="Helical" evidence="8">
    <location>
        <begin position="342"/>
        <end position="369"/>
    </location>
</feature>
<feature type="transmembrane region" description="Helical" evidence="8">
    <location>
        <begin position="419"/>
        <end position="440"/>
    </location>
</feature>
<proteinExistence type="inferred from homology"/>
<keyword evidence="4 8" id="KW-1003">Cell membrane</keyword>
<accession>A0A7C4ZS91</accession>
<organism evidence="9">
    <name type="scientific">Oceanithermus profundus</name>
    <dbReference type="NCBI Taxonomy" id="187137"/>
    <lineage>
        <taxon>Bacteria</taxon>
        <taxon>Thermotogati</taxon>
        <taxon>Deinococcota</taxon>
        <taxon>Deinococci</taxon>
        <taxon>Thermales</taxon>
        <taxon>Thermaceae</taxon>
        <taxon>Oceanithermus</taxon>
    </lineage>
</organism>
<gene>
    <name evidence="9" type="ORF">ENK37_10100</name>
</gene>
<dbReference type="EMBL" id="DRPZ01000254">
    <property type="protein sequence ID" value="HGY10380.1"/>
    <property type="molecule type" value="Genomic_DNA"/>
</dbReference>
<evidence type="ECO:0000256" key="5">
    <source>
        <dbReference type="ARBA" id="ARBA00022692"/>
    </source>
</evidence>
<sequence>MNVLAWIDQINGWVWGFEMMLVFLAIGLYLTVRTSFIQFARIGVIFRETLGAIRERTLGGDGEISPFQATMIAMGATIGIGNTVGVTAAILAGGPGAIFWMWIAALVGMATKFAEATLAVHYRRRFADGSVSGGPMYYIARGLGLPWLGALFAVFAAVAAFGIGNVVQVSAIAGAMQNQLHITPAWTGLFAGVVVAVVLAGGVRRIARVAQTLVPLMVLFYLVLAVSVLVLHASGIGPALRSIFESAFSLQAGFGGAVGVATIEMIKAGVGRGIFSNEAGLGSAAIAHAQARVDHPVRQGFWGAMEVFVDSIVINTFTALVVLSSGAWALGGAPYEVLGQSFGGIVSAQLLLALALALFAFTTLISWAFYGEESAAYLFGEGIRWPYRLAYVVMAFVGGLGSFGTLIKFSDTMNGLMAIPNLIALLLLGGVVARLTRGFFSGEPWNPPK</sequence>
<keyword evidence="6 8" id="KW-1133">Transmembrane helix</keyword>
<evidence type="ECO:0000256" key="6">
    <source>
        <dbReference type="ARBA" id="ARBA00022989"/>
    </source>
</evidence>
<feature type="transmembrane region" description="Helical" evidence="8">
    <location>
        <begin position="183"/>
        <end position="201"/>
    </location>
</feature>
<evidence type="ECO:0000256" key="2">
    <source>
        <dbReference type="ARBA" id="ARBA00009261"/>
    </source>
</evidence>
<feature type="transmembrane region" description="Helical" evidence="8">
    <location>
        <begin position="12"/>
        <end position="32"/>
    </location>
</feature>
<keyword evidence="8" id="KW-0769">Symport</keyword>
<evidence type="ECO:0000256" key="4">
    <source>
        <dbReference type="ARBA" id="ARBA00022475"/>
    </source>
</evidence>
<dbReference type="GO" id="GO:0005886">
    <property type="term" value="C:plasma membrane"/>
    <property type="evidence" value="ECO:0007669"/>
    <property type="project" value="UniProtKB-SubCell"/>
</dbReference>
<reference evidence="9" key="1">
    <citation type="journal article" date="2020" name="mSystems">
        <title>Genome- and Community-Level Interaction Insights into Carbon Utilization and Element Cycling Functions of Hydrothermarchaeota in Hydrothermal Sediment.</title>
        <authorList>
            <person name="Zhou Z."/>
            <person name="Liu Y."/>
            <person name="Xu W."/>
            <person name="Pan J."/>
            <person name="Luo Z.H."/>
            <person name="Li M."/>
        </authorList>
    </citation>
    <scope>NUCLEOTIDE SEQUENCE [LARGE SCALE GENOMIC DNA]</scope>
    <source>
        <strain evidence="9">HyVt-570</strain>
    </source>
</reference>
<feature type="transmembrane region" description="Helical" evidence="8">
    <location>
        <begin position="389"/>
        <end position="407"/>
    </location>
</feature>
<feature type="transmembrane region" description="Helical" evidence="8">
    <location>
        <begin position="213"/>
        <end position="233"/>
    </location>
</feature>
<dbReference type="GO" id="GO:0005283">
    <property type="term" value="F:amino acid:sodium symporter activity"/>
    <property type="evidence" value="ECO:0007669"/>
    <property type="project" value="InterPro"/>
</dbReference>
<evidence type="ECO:0000256" key="8">
    <source>
        <dbReference type="RuleBase" id="RU363064"/>
    </source>
</evidence>
<comment type="subcellular location">
    <subcellularLocation>
        <location evidence="1 8">Cell membrane</location>
        <topology evidence="1 8">Multi-pass membrane protein</topology>
    </subcellularLocation>
</comment>
<dbReference type="PROSITE" id="PS00873">
    <property type="entry name" value="NA_ALANINE_SYMP"/>
    <property type="match status" value="1"/>
</dbReference>
<dbReference type="PANTHER" id="PTHR30330:SF3">
    <property type="entry name" value="TRANSCRIPTIONAL REGULATOR, LRP FAMILY"/>
    <property type="match status" value="1"/>
</dbReference>
<dbReference type="PANTHER" id="PTHR30330">
    <property type="entry name" value="AGSS FAMILY TRANSPORTER, SODIUM-ALANINE"/>
    <property type="match status" value="1"/>
</dbReference>
<keyword evidence="5 8" id="KW-0812">Transmembrane</keyword>
<evidence type="ECO:0000313" key="9">
    <source>
        <dbReference type="EMBL" id="HGY10380.1"/>
    </source>
</evidence>
<evidence type="ECO:0000256" key="1">
    <source>
        <dbReference type="ARBA" id="ARBA00004651"/>
    </source>
</evidence>
<comment type="similarity">
    <text evidence="2 8">Belongs to the alanine or glycine:cation symporter (AGCS) (TC 2.A.25) family.</text>
</comment>
<evidence type="ECO:0000256" key="7">
    <source>
        <dbReference type="ARBA" id="ARBA00023136"/>
    </source>
</evidence>
<dbReference type="Gene3D" id="1.20.1740.10">
    <property type="entry name" value="Amino acid/polyamine transporter I"/>
    <property type="match status" value="1"/>
</dbReference>
<name>A0A7C4ZS91_9DEIN</name>